<reference evidence="4 5" key="1">
    <citation type="submission" date="2019-01" db="EMBL/GenBank/DDBJ databases">
        <title>Litorilituus lipolytica sp. nov., isolated from intertidal sand of the Yellow Sea in China.</title>
        <authorList>
            <person name="Liu A."/>
        </authorList>
    </citation>
    <scope>NUCLEOTIDE SEQUENCE [LARGE SCALE GENOMIC DNA]</scope>
    <source>
        <strain evidence="4 5">RZ04</strain>
    </source>
</reference>
<dbReference type="RefSeq" id="WP_140602975.1">
    <property type="nucleotide sequence ID" value="NZ_SAWY01000019.1"/>
</dbReference>
<keyword evidence="2" id="KW-0812">Transmembrane</keyword>
<dbReference type="Pfam" id="PF03544">
    <property type="entry name" value="TonB_C"/>
    <property type="match status" value="1"/>
</dbReference>
<dbReference type="InterPro" id="IPR037682">
    <property type="entry name" value="TonB_C"/>
</dbReference>
<proteinExistence type="predicted"/>
<feature type="region of interest" description="Disordered" evidence="1">
    <location>
        <begin position="97"/>
        <end position="124"/>
    </location>
</feature>
<protein>
    <recommendedName>
        <fullName evidence="3">TonB C-terminal domain-containing protein</fullName>
    </recommendedName>
</protein>
<keyword evidence="2" id="KW-0472">Membrane</keyword>
<evidence type="ECO:0000313" key="5">
    <source>
        <dbReference type="Proteomes" id="UP000315303"/>
    </source>
</evidence>
<dbReference type="PROSITE" id="PS52015">
    <property type="entry name" value="TONB_CTD"/>
    <property type="match status" value="1"/>
</dbReference>
<accession>A0A502KVV4</accession>
<gene>
    <name evidence="4" type="ORF">EPA86_08320</name>
</gene>
<sequence>MTNDKFDRELNTLYQQRKSHITAPNITLSDVSKPSQRTPFQLFVILLTGGCASFAIMAFISHLSSMPNSTAPLTSSHVEVDIKDEVVYEEEKTTVVVKPPLPPQPTSQQPVTQEELAPEPVAPTKPITPEKVALLPSNDTGLPSINVPVLDIKPILKVLPKYPRNVTIMKGSSIKLRYTITVDGRVENPIVIKSNLVKSLEKSTKKALLQWRYKPNTDYPIQSEIIFEFEPINH</sequence>
<keyword evidence="5" id="KW-1185">Reference proteome</keyword>
<keyword evidence="2" id="KW-1133">Transmembrane helix</keyword>
<organism evidence="4 5">
    <name type="scientific">Litorilituus lipolyticus</name>
    <dbReference type="NCBI Taxonomy" id="2491017"/>
    <lineage>
        <taxon>Bacteria</taxon>
        <taxon>Pseudomonadati</taxon>
        <taxon>Pseudomonadota</taxon>
        <taxon>Gammaproteobacteria</taxon>
        <taxon>Alteromonadales</taxon>
        <taxon>Colwelliaceae</taxon>
        <taxon>Litorilituus</taxon>
    </lineage>
</organism>
<dbReference type="OrthoDB" id="6226748at2"/>
<name>A0A502KVV4_9GAMM</name>
<evidence type="ECO:0000256" key="1">
    <source>
        <dbReference type="SAM" id="MobiDB-lite"/>
    </source>
</evidence>
<dbReference type="GO" id="GO:0055085">
    <property type="term" value="P:transmembrane transport"/>
    <property type="evidence" value="ECO:0007669"/>
    <property type="project" value="InterPro"/>
</dbReference>
<dbReference type="AlphaFoldDB" id="A0A502KVV4"/>
<evidence type="ECO:0000256" key="2">
    <source>
        <dbReference type="SAM" id="Phobius"/>
    </source>
</evidence>
<dbReference type="Gene3D" id="3.30.2420.10">
    <property type="entry name" value="TonB"/>
    <property type="match status" value="1"/>
</dbReference>
<dbReference type="SUPFAM" id="SSF74653">
    <property type="entry name" value="TolA/TonB C-terminal domain"/>
    <property type="match status" value="1"/>
</dbReference>
<comment type="caution">
    <text evidence="4">The sequence shown here is derived from an EMBL/GenBank/DDBJ whole genome shotgun (WGS) entry which is preliminary data.</text>
</comment>
<dbReference type="Proteomes" id="UP000315303">
    <property type="component" value="Unassembled WGS sequence"/>
</dbReference>
<feature type="domain" description="TonB C-terminal" evidence="3">
    <location>
        <begin position="147"/>
        <end position="234"/>
    </location>
</feature>
<evidence type="ECO:0000313" key="4">
    <source>
        <dbReference type="EMBL" id="TPH15576.1"/>
    </source>
</evidence>
<feature type="transmembrane region" description="Helical" evidence="2">
    <location>
        <begin position="40"/>
        <end position="60"/>
    </location>
</feature>
<dbReference type="EMBL" id="SAWY01000019">
    <property type="protein sequence ID" value="TPH15576.1"/>
    <property type="molecule type" value="Genomic_DNA"/>
</dbReference>
<evidence type="ECO:0000259" key="3">
    <source>
        <dbReference type="PROSITE" id="PS52015"/>
    </source>
</evidence>